<comment type="subcellular location">
    <subcellularLocation>
        <location evidence="1">Cell membrane</location>
        <topology evidence="1">Multi-pass membrane protein</topology>
    </subcellularLocation>
</comment>
<evidence type="ECO:0000313" key="4">
    <source>
        <dbReference type="Proteomes" id="UP001482520"/>
    </source>
</evidence>
<evidence type="ECO:0000313" key="3">
    <source>
        <dbReference type="EMBL" id="MEQ7847859.1"/>
    </source>
</evidence>
<evidence type="ECO:0000256" key="2">
    <source>
        <dbReference type="SAM" id="MobiDB-lite"/>
    </source>
</evidence>
<keyword evidence="1" id="KW-0472">Membrane</keyword>
<dbReference type="InterPro" id="IPR002994">
    <property type="entry name" value="Surf1/Shy1"/>
</dbReference>
<keyword evidence="4" id="KW-1185">Reference proteome</keyword>
<name>A0ABV1NZB3_9ACTN</name>
<protein>
    <recommendedName>
        <fullName evidence="1">SURF1-like protein</fullName>
    </recommendedName>
</protein>
<keyword evidence="1" id="KW-0812">Transmembrane</keyword>
<reference evidence="3 4" key="1">
    <citation type="submission" date="2024-02" db="EMBL/GenBank/DDBJ databases">
        <title>Full genome sequence of Nocardioides kribbensis.</title>
        <authorList>
            <person name="Poletto B.L."/>
            <person name="Silva G."/>
            <person name="Galante D."/>
            <person name="Campos K.R."/>
            <person name="Santos M.B.N."/>
            <person name="Sacchi C.T."/>
        </authorList>
    </citation>
    <scope>NUCLEOTIDE SEQUENCE [LARGE SCALE GENOMIC DNA]</scope>
    <source>
        <strain evidence="3 4">O4R</strain>
    </source>
</reference>
<feature type="compositionally biased region" description="Acidic residues" evidence="2">
    <location>
        <begin position="260"/>
        <end position="273"/>
    </location>
</feature>
<keyword evidence="1" id="KW-1003">Cell membrane</keyword>
<feature type="region of interest" description="Disordered" evidence="2">
    <location>
        <begin position="260"/>
        <end position="328"/>
    </location>
</feature>
<dbReference type="CDD" id="cd06662">
    <property type="entry name" value="SURF1"/>
    <property type="match status" value="1"/>
</dbReference>
<dbReference type="RefSeq" id="WP_349804730.1">
    <property type="nucleotide sequence ID" value="NZ_JBEGDP010000011.1"/>
</dbReference>
<dbReference type="EMBL" id="JBEGDP010000011">
    <property type="protein sequence ID" value="MEQ7847859.1"/>
    <property type="molecule type" value="Genomic_DNA"/>
</dbReference>
<dbReference type="Pfam" id="PF02104">
    <property type="entry name" value="SURF1"/>
    <property type="match status" value="1"/>
</dbReference>
<dbReference type="Proteomes" id="UP001482520">
    <property type="component" value="Unassembled WGS sequence"/>
</dbReference>
<comment type="caution">
    <text evidence="3">The sequence shown here is derived from an EMBL/GenBank/DDBJ whole genome shotgun (WGS) entry which is preliminary data.</text>
</comment>
<gene>
    <name evidence="3" type="ORF">V6R90_11275</name>
</gene>
<feature type="transmembrane region" description="Helical" evidence="1">
    <location>
        <begin position="12"/>
        <end position="29"/>
    </location>
</feature>
<proteinExistence type="inferred from homology"/>
<comment type="similarity">
    <text evidence="1">Belongs to the SURF1 family.</text>
</comment>
<dbReference type="PROSITE" id="PS50895">
    <property type="entry name" value="SURF1"/>
    <property type="match status" value="1"/>
</dbReference>
<organism evidence="3 4">
    <name type="scientific">Nocardioides kribbensis</name>
    <dbReference type="NCBI Taxonomy" id="305517"/>
    <lineage>
        <taxon>Bacteria</taxon>
        <taxon>Bacillati</taxon>
        <taxon>Actinomycetota</taxon>
        <taxon>Actinomycetes</taxon>
        <taxon>Propionibacteriales</taxon>
        <taxon>Nocardioidaceae</taxon>
        <taxon>Nocardioides</taxon>
    </lineage>
</organism>
<sequence length="328" mass="34021">MSSPLAPRLWGVHALGVAAIVAASGLGMWQLDSWQAQRAAEASDLTRLDPEPLADVIGADDRFPGDKVGQPVVVSGVWVPDGTVYVSGRELDGQDGYWVVTPLAIGPVDAADEPGAGDAPALPIVRGWTADPAEAPAPPEGAAEMVAWLQPAEGTGEADTDRSDDIIPQVRTADLIQRVDQDLYGAYGVVATDVAPGDWPTGDTAVNDGTEGLSAATLEQLPAADRFTGLRNFLYALEWWIFAAFAAFVWWRYVREVTAEPEDEAEPLDEDGQGDGPGGDTGDEPGGDPAPGPGEPARAGSGEVADTDEPSAPGAGTRPVADPVPSKP</sequence>
<evidence type="ECO:0000256" key="1">
    <source>
        <dbReference type="RuleBase" id="RU363076"/>
    </source>
</evidence>
<feature type="transmembrane region" description="Helical" evidence="1">
    <location>
        <begin position="233"/>
        <end position="253"/>
    </location>
</feature>
<accession>A0ABV1NZB3</accession>
<keyword evidence="1" id="KW-1133">Transmembrane helix</keyword>